<dbReference type="GO" id="GO:0003677">
    <property type="term" value="F:DNA binding"/>
    <property type="evidence" value="ECO:0007669"/>
    <property type="project" value="InterPro"/>
</dbReference>
<organism evidence="9 10">
    <name type="scientific">Psittacicella gerlachiana</name>
    <dbReference type="NCBI Taxonomy" id="2028574"/>
    <lineage>
        <taxon>Bacteria</taxon>
        <taxon>Pseudomonadati</taxon>
        <taxon>Pseudomonadota</taxon>
        <taxon>Gammaproteobacteria</taxon>
        <taxon>Pasteurellales</taxon>
        <taxon>Psittacicellaceae</taxon>
        <taxon>Psittacicella</taxon>
    </lineage>
</organism>
<dbReference type="AlphaFoldDB" id="A0A3A1YI68"/>
<evidence type="ECO:0000256" key="4">
    <source>
        <dbReference type="ARBA" id="ARBA00022679"/>
    </source>
</evidence>
<keyword evidence="5" id="KW-0949">S-adenosyl-L-methionine</keyword>
<dbReference type="PIRSF" id="PIRSF015855">
    <property type="entry name" value="TypeIII_Mtase_mKpnI"/>
    <property type="match status" value="1"/>
</dbReference>
<evidence type="ECO:0000256" key="5">
    <source>
        <dbReference type="ARBA" id="ARBA00022691"/>
    </source>
</evidence>
<feature type="domain" description="DNA methylase N-4/N-6" evidence="7">
    <location>
        <begin position="118"/>
        <end position="423"/>
    </location>
</feature>
<dbReference type="Pfam" id="PF01555">
    <property type="entry name" value="N6_N4_Mtase"/>
    <property type="match status" value="1"/>
</dbReference>
<dbReference type="GO" id="GO:0032259">
    <property type="term" value="P:methylation"/>
    <property type="evidence" value="ECO:0007669"/>
    <property type="project" value="UniProtKB-KW"/>
</dbReference>
<gene>
    <name evidence="9" type="ORF">CKF59_01345</name>
</gene>
<dbReference type="InterPro" id="IPR002052">
    <property type="entry name" value="DNA_methylase_N6_adenine_CS"/>
</dbReference>
<dbReference type="PRINTS" id="PR00506">
    <property type="entry name" value="D21N6MTFRASE"/>
</dbReference>
<dbReference type="OrthoDB" id="9816043at2"/>
<comment type="caution">
    <text evidence="9">The sequence shown here is derived from an EMBL/GenBank/DDBJ whole genome shotgun (WGS) entry which is preliminary data.</text>
</comment>
<dbReference type="Pfam" id="PF18273">
    <property type="entry name" value="T3RM_EcoP15I_C"/>
    <property type="match status" value="1"/>
</dbReference>
<dbReference type="PROSITE" id="PS00092">
    <property type="entry name" value="N6_MTASE"/>
    <property type="match status" value="1"/>
</dbReference>
<dbReference type="InterPro" id="IPR002295">
    <property type="entry name" value="N4/N6-MTase_EcoPI_Mod-like"/>
</dbReference>
<dbReference type="InterPro" id="IPR002941">
    <property type="entry name" value="DNA_methylase_N4/N6"/>
</dbReference>
<evidence type="ECO:0000259" key="7">
    <source>
        <dbReference type="Pfam" id="PF01555"/>
    </source>
</evidence>
<dbReference type="Proteomes" id="UP000265964">
    <property type="component" value="Unassembled WGS sequence"/>
</dbReference>
<evidence type="ECO:0000256" key="1">
    <source>
        <dbReference type="ARBA" id="ARBA00006594"/>
    </source>
</evidence>
<dbReference type="EC" id="2.1.1.72" evidence="2"/>
<dbReference type="InterPro" id="IPR041405">
    <property type="entry name" value="T3RM_EcoP15I_C"/>
</dbReference>
<dbReference type="GO" id="GO:0009007">
    <property type="term" value="F:site-specific DNA-methyltransferase (adenine-specific) activity"/>
    <property type="evidence" value="ECO:0007669"/>
    <property type="project" value="UniProtKB-EC"/>
</dbReference>
<evidence type="ECO:0000259" key="8">
    <source>
        <dbReference type="Pfam" id="PF18273"/>
    </source>
</evidence>
<keyword evidence="3" id="KW-0489">Methyltransferase</keyword>
<evidence type="ECO:0000256" key="3">
    <source>
        <dbReference type="ARBA" id="ARBA00022603"/>
    </source>
</evidence>
<sequence>MLDTEILFDPNNLPKDERLQTLKQLYPECFSKKGEFLVEKFTQLVHPQAIEVTKEYYNLNWLGKSYAKLLRNTPPTTLLTEDYQHNQQPQNIDSQNLLIKGDNLEVLKHLQNAYKSKVKMIYIDPPYNTGSDGFVYQDDRKFTTEQLVELTGINLEEAQRILDFTSKKSNSHSAWLTFMYPRLYIARELLQDDGVIFISIDDNEQAQLKLLCDEVFGEENFVGDFIWTTKNAARGVPPVNMLMSNHEYILCYAKNINLQKFKGIERSEEDFANPDNDPRGLWRSESIKATGTQDNFFSIVDPITGNQFYDNWAFAENSIKRMINDNLIIFPKTKDGVPRQKKFLNSYTNDKKAFVSYLGWYSSETSSKSLMSLFDDKKVFSFPKSVELINFLINQSTEENSIVLDFFSGSGTTAHAVMQLNAEDSGNRKFILVQLPEKTDQKSQAYQAGYTTIFDITKARLEKVAQKIKGEKTDYQGDLGFKIFETTTDFREVPDYDQELKTLEHNPSLDYLMYVPEQIETLLNTWRVYDGQPLNEPIEKVNLSGYTAYLCQTQLYLLNQNFGSEQVKDILTKLDNERSFVIERIVIYGEGIDSAKQQELKQAIMSYNNKKSLHINILVRY</sequence>
<accession>A0A3A1YI68</accession>
<evidence type="ECO:0000256" key="6">
    <source>
        <dbReference type="ARBA" id="ARBA00047942"/>
    </source>
</evidence>
<comment type="catalytic activity">
    <reaction evidence="6">
        <text>a 2'-deoxyadenosine in DNA + S-adenosyl-L-methionine = an N(6)-methyl-2'-deoxyadenosine in DNA + S-adenosyl-L-homocysteine + H(+)</text>
        <dbReference type="Rhea" id="RHEA:15197"/>
        <dbReference type="Rhea" id="RHEA-COMP:12418"/>
        <dbReference type="Rhea" id="RHEA-COMP:12419"/>
        <dbReference type="ChEBI" id="CHEBI:15378"/>
        <dbReference type="ChEBI" id="CHEBI:57856"/>
        <dbReference type="ChEBI" id="CHEBI:59789"/>
        <dbReference type="ChEBI" id="CHEBI:90615"/>
        <dbReference type="ChEBI" id="CHEBI:90616"/>
        <dbReference type="EC" id="2.1.1.72"/>
    </reaction>
</comment>
<keyword evidence="4" id="KW-0808">Transferase</keyword>
<evidence type="ECO:0000256" key="2">
    <source>
        <dbReference type="ARBA" id="ARBA00011900"/>
    </source>
</evidence>
<name>A0A3A1YI68_9GAMM</name>
<feature type="domain" description="Type III R-M EcoP15I C-terminal" evidence="8">
    <location>
        <begin position="518"/>
        <end position="613"/>
    </location>
</feature>
<evidence type="ECO:0000313" key="9">
    <source>
        <dbReference type="EMBL" id="RIY37852.1"/>
    </source>
</evidence>
<comment type="similarity">
    <text evidence="1">Belongs to the N(4)/N(6)-methyltransferase family.</text>
</comment>
<dbReference type="GO" id="GO:0008170">
    <property type="term" value="F:N-methyltransferase activity"/>
    <property type="evidence" value="ECO:0007669"/>
    <property type="project" value="InterPro"/>
</dbReference>
<dbReference type="InterPro" id="IPR029063">
    <property type="entry name" value="SAM-dependent_MTases_sf"/>
</dbReference>
<dbReference type="SUPFAM" id="SSF53335">
    <property type="entry name" value="S-adenosyl-L-methionine-dependent methyltransferases"/>
    <property type="match status" value="1"/>
</dbReference>
<dbReference type="EMBL" id="NRJF01000033">
    <property type="protein sequence ID" value="RIY37852.1"/>
    <property type="molecule type" value="Genomic_DNA"/>
</dbReference>
<proteinExistence type="inferred from homology"/>
<evidence type="ECO:0000313" key="10">
    <source>
        <dbReference type="Proteomes" id="UP000265964"/>
    </source>
</evidence>
<keyword evidence="10" id="KW-1185">Reference proteome</keyword>
<dbReference type="Gene3D" id="3.40.50.150">
    <property type="entry name" value="Vaccinia Virus protein VP39"/>
    <property type="match status" value="1"/>
</dbReference>
<protein>
    <recommendedName>
        <fullName evidence="2">site-specific DNA-methyltransferase (adenine-specific)</fullName>
        <ecNumber evidence="2">2.1.1.72</ecNumber>
    </recommendedName>
</protein>
<reference evidence="9 10" key="1">
    <citation type="submission" date="2017-08" db="EMBL/GenBank/DDBJ databases">
        <title>Reclassification of Bisgaard taxon 37 and 44.</title>
        <authorList>
            <person name="Christensen H."/>
        </authorList>
    </citation>
    <scope>NUCLEOTIDE SEQUENCE [LARGE SCALE GENOMIC DNA]</scope>
    <source>
        <strain evidence="9 10">EEAB3T1</strain>
    </source>
</reference>